<proteinExistence type="predicted"/>
<evidence type="ECO:0000313" key="3">
    <source>
        <dbReference type="Proteomes" id="UP001163115"/>
    </source>
</evidence>
<keyword evidence="3" id="KW-1185">Reference proteome</keyword>
<protein>
    <submittedName>
        <fullName evidence="2">Uncharacterized protein</fullName>
    </submittedName>
</protein>
<dbReference type="Proteomes" id="UP001163115">
    <property type="component" value="Chromosome"/>
</dbReference>
<feature type="region of interest" description="Disordered" evidence="1">
    <location>
        <begin position="153"/>
        <end position="175"/>
    </location>
</feature>
<name>A0ABY7AE45_9FIRM</name>
<dbReference type="EMBL" id="CP113524">
    <property type="protein sequence ID" value="WAJ24649.1"/>
    <property type="molecule type" value="Genomic_DNA"/>
</dbReference>
<reference evidence="2" key="1">
    <citation type="submission" date="2022-11" db="EMBL/GenBank/DDBJ databases">
        <title>Lacrimispora xylanolytica sy1, complete genome.</title>
        <authorList>
            <person name="Choi S."/>
        </authorList>
    </citation>
    <scope>NUCLEOTIDE SEQUENCE</scope>
    <source>
        <strain evidence="2">Sy1</strain>
    </source>
</reference>
<dbReference type="RefSeq" id="WP_268115672.1">
    <property type="nucleotide sequence ID" value="NZ_CP113524.1"/>
</dbReference>
<gene>
    <name evidence="2" type="ORF">OW255_03805</name>
</gene>
<sequence>MRNKYKFFADIGGDTIEFPVNPKEYTISYPADHKTYDILDIGEIVVPRLPSLMEVSWESYFPGDSDDPLMCGHDWTEPGDLVEAILDARDNKEVCDIVISRYDARGSRMYDTNISAVIDSFETTEKGGEAGDIYYKIKFKEYRNYAPIRITLPPAEQPANGTTQPEDQERSTSAVPELRVGASVIANGTYFSSSYGDKPTGTANNLATTVSRIVPDASRAYPILIGGSRGWVKADQLQVTG</sequence>
<evidence type="ECO:0000256" key="1">
    <source>
        <dbReference type="SAM" id="MobiDB-lite"/>
    </source>
</evidence>
<evidence type="ECO:0000313" key="2">
    <source>
        <dbReference type="EMBL" id="WAJ24649.1"/>
    </source>
</evidence>
<organism evidence="2 3">
    <name type="scientific">Lacrimispora xylanolytica</name>
    <dbReference type="NCBI Taxonomy" id="29375"/>
    <lineage>
        <taxon>Bacteria</taxon>
        <taxon>Bacillati</taxon>
        <taxon>Bacillota</taxon>
        <taxon>Clostridia</taxon>
        <taxon>Lachnospirales</taxon>
        <taxon>Lachnospiraceae</taxon>
        <taxon>Lacrimispora</taxon>
    </lineage>
</organism>
<accession>A0ABY7AE45</accession>